<evidence type="ECO:0008006" key="4">
    <source>
        <dbReference type="Google" id="ProtNLM"/>
    </source>
</evidence>
<dbReference type="InterPro" id="IPR034441">
    <property type="entry name" value="Bursicon_suB"/>
</dbReference>
<evidence type="ECO:0000256" key="1">
    <source>
        <dbReference type="SAM" id="SignalP"/>
    </source>
</evidence>
<keyword evidence="1" id="KW-0732">Signal</keyword>
<dbReference type="PANTHER" id="PTHR41151:SF1">
    <property type="entry name" value="PARTNER OF BURSICON"/>
    <property type="match status" value="1"/>
</dbReference>
<comment type="caution">
    <text evidence="2">The sequence shown here is derived from an EMBL/GenBank/DDBJ whole genome shotgun (WGS) entry which is preliminary data.</text>
</comment>
<accession>A0AAD9NVB2</accession>
<reference evidence="2" key="1">
    <citation type="journal article" date="2023" name="Mol. Biol. Evol.">
        <title>Third-Generation Sequencing Reveals the Adaptive Role of the Epigenome in Three Deep-Sea Polychaetes.</title>
        <authorList>
            <person name="Perez M."/>
            <person name="Aroh O."/>
            <person name="Sun Y."/>
            <person name="Lan Y."/>
            <person name="Juniper S.K."/>
            <person name="Young C.R."/>
            <person name="Angers B."/>
            <person name="Qian P.Y."/>
        </authorList>
    </citation>
    <scope>NUCLEOTIDE SEQUENCE</scope>
    <source>
        <strain evidence="2">R07B-5</strain>
    </source>
</reference>
<dbReference type="AlphaFoldDB" id="A0AAD9NVB2"/>
<dbReference type="PANTHER" id="PTHR41151">
    <property type="entry name" value="PARTNER OF BURSICON"/>
    <property type="match status" value="1"/>
</dbReference>
<dbReference type="Proteomes" id="UP001209878">
    <property type="component" value="Unassembled WGS sequence"/>
</dbReference>
<organism evidence="2 3">
    <name type="scientific">Ridgeia piscesae</name>
    <name type="common">Tubeworm</name>
    <dbReference type="NCBI Taxonomy" id="27915"/>
    <lineage>
        <taxon>Eukaryota</taxon>
        <taxon>Metazoa</taxon>
        <taxon>Spiralia</taxon>
        <taxon>Lophotrochozoa</taxon>
        <taxon>Annelida</taxon>
        <taxon>Polychaeta</taxon>
        <taxon>Sedentaria</taxon>
        <taxon>Canalipalpata</taxon>
        <taxon>Sabellida</taxon>
        <taxon>Siboglinidae</taxon>
        <taxon>Ridgeia</taxon>
    </lineage>
</organism>
<sequence length="162" mass="18255">MSCWVEACLLILTVSSVSSRDSCYTLEKEVYISRTRTYESPTGRSVLLTCAAMVPLQKCEGMCESQSQPSVSLFPRFKQVYLLLFTVSSVSSRESCYTLEKEVYISGTRIEGVCECKCCRESRLVDRHVTLDECYDGSELVPGQFIELTIKEPDGCRCFRCG</sequence>
<protein>
    <recommendedName>
        <fullName evidence="4">Bursicon subunit alpha</fullName>
    </recommendedName>
</protein>
<dbReference type="GO" id="GO:0007186">
    <property type="term" value="P:G protein-coupled receptor signaling pathway"/>
    <property type="evidence" value="ECO:0007669"/>
    <property type="project" value="TreeGrafter"/>
</dbReference>
<dbReference type="EMBL" id="JAODUO010000423">
    <property type="protein sequence ID" value="KAK2180864.1"/>
    <property type="molecule type" value="Genomic_DNA"/>
</dbReference>
<evidence type="ECO:0000313" key="3">
    <source>
        <dbReference type="Proteomes" id="UP001209878"/>
    </source>
</evidence>
<dbReference type="GO" id="GO:0031395">
    <property type="term" value="C:bursicon neuropeptide hormone complex"/>
    <property type="evidence" value="ECO:0007669"/>
    <property type="project" value="InterPro"/>
</dbReference>
<evidence type="ECO:0000313" key="2">
    <source>
        <dbReference type="EMBL" id="KAK2180864.1"/>
    </source>
</evidence>
<feature type="signal peptide" evidence="1">
    <location>
        <begin position="1"/>
        <end position="19"/>
    </location>
</feature>
<gene>
    <name evidence="2" type="ORF">NP493_424g02030</name>
</gene>
<dbReference type="GO" id="GO:0005184">
    <property type="term" value="F:neuropeptide hormone activity"/>
    <property type="evidence" value="ECO:0007669"/>
    <property type="project" value="InterPro"/>
</dbReference>
<feature type="chain" id="PRO_5042110736" description="Bursicon subunit alpha" evidence="1">
    <location>
        <begin position="20"/>
        <end position="162"/>
    </location>
</feature>
<proteinExistence type="predicted"/>
<keyword evidence="3" id="KW-1185">Reference proteome</keyword>
<name>A0AAD9NVB2_RIDPI</name>
<dbReference type="GO" id="GO:0001664">
    <property type="term" value="F:G protein-coupled receptor binding"/>
    <property type="evidence" value="ECO:0007669"/>
    <property type="project" value="InterPro"/>
</dbReference>